<dbReference type="PATRIC" id="fig|1430899.3.peg.844"/>
<organism evidence="9 10">
    <name type="scientific">Listeria fleischmannii 1991</name>
    <dbReference type="NCBI Taxonomy" id="1430899"/>
    <lineage>
        <taxon>Bacteria</taxon>
        <taxon>Bacillati</taxon>
        <taxon>Bacillota</taxon>
        <taxon>Bacilli</taxon>
        <taxon>Bacillales</taxon>
        <taxon>Listeriaceae</taxon>
        <taxon>Listeria</taxon>
    </lineage>
</organism>
<comment type="caution">
    <text evidence="9">The sequence shown here is derived from an EMBL/GenBank/DDBJ whole genome shotgun (WGS) entry which is preliminary data.</text>
</comment>
<dbReference type="Gene3D" id="1.10.3730.20">
    <property type="match status" value="1"/>
</dbReference>
<feature type="transmembrane region" description="Helical" evidence="8">
    <location>
        <begin position="31"/>
        <end position="50"/>
    </location>
</feature>
<dbReference type="RefSeq" id="WP_007474238.1">
    <property type="nucleotide sequence ID" value="NZ_KQ130611.1"/>
</dbReference>
<dbReference type="EMBL" id="AZHO01000008">
    <property type="protein sequence ID" value="KMT60382.1"/>
    <property type="molecule type" value="Genomic_DNA"/>
</dbReference>
<dbReference type="PANTHER" id="PTHR30561">
    <property type="entry name" value="SMR FAMILY PROTON-DEPENDENT DRUG EFFLUX TRANSPORTER SUGE"/>
    <property type="match status" value="1"/>
</dbReference>
<dbReference type="InterPro" id="IPR037185">
    <property type="entry name" value="EmrE-like"/>
</dbReference>
<feature type="transmembrane region" description="Helical" evidence="8">
    <location>
        <begin position="84"/>
        <end position="103"/>
    </location>
</feature>
<evidence type="ECO:0000313" key="10">
    <source>
        <dbReference type="Proteomes" id="UP000052258"/>
    </source>
</evidence>
<keyword evidence="6 8" id="KW-0472">Membrane</keyword>
<feature type="transmembrane region" description="Helical" evidence="8">
    <location>
        <begin position="59"/>
        <end position="78"/>
    </location>
</feature>
<dbReference type="InterPro" id="IPR000390">
    <property type="entry name" value="Small_drug/metabolite_transptr"/>
</dbReference>
<dbReference type="InterPro" id="IPR045324">
    <property type="entry name" value="Small_multidrug_res"/>
</dbReference>
<name>A0A0J8GCG3_9LIST</name>
<evidence type="ECO:0000256" key="2">
    <source>
        <dbReference type="ARBA" id="ARBA00022448"/>
    </source>
</evidence>
<evidence type="ECO:0000256" key="1">
    <source>
        <dbReference type="ARBA" id="ARBA00004651"/>
    </source>
</evidence>
<keyword evidence="4 7" id="KW-0812">Transmembrane</keyword>
<comment type="subcellular location">
    <subcellularLocation>
        <location evidence="1 7">Cell membrane</location>
        <topology evidence="1 7">Multi-pass membrane protein</topology>
    </subcellularLocation>
</comment>
<evidence type="ECO:0000256" key="8">
    <source>
        <dbReference type="SAM" id="Phobius"/>
    </source>
</evidence>
<keyword evidence="3" id="KW-1003">Cell membrane</keyword>
<comment type="similarity">
    <text evidence="7">Belongs to the drug/metabolite transporter (DMT) superfamily. Small multidrug resistance (SMR) (TC 2.A.7.1) family.</text>
</comment>
<keyword evidence="10" id="KW-1185">Reference proteome</keyword>
<dbReference type="Pfam" id="PF00893">
    <property type="entry name" value="Multi_Drug_Res"/>
    <property type="match status" value="1"/>
</dbReference>
<gene>
    <name evidence="9" type="ORF">X560_0819</name>
</gene>
<proteinExistence type="inferred from homology"/>
<protein>
    <submittedName>
        <fullName evidence="9">Small multidrug resistance protein</fullName>
    </submittedName>
</protein>
<evidence type="ECO:0000256" key="7">
    <source>
        <dbReference type="RuleBase" id="RU003942"/>
    </source>
</evidence>
<dbReference type="Proteomes" id="UP000052258">
    <property type="component" value="Unassembled WGS sequence"/>
</dbReference>
<dbReference type="GO" id="GO:0005886">
    <property type="term" value="C:plasma membrane"/>
    <property type="evidence" value="ECO:0007669"/>
    <property type="project" value="UniProtKB-SubCell"/>
</dbReference>
<evidence type="ECO:0000256" key="6">
    <source>
        <dbReference type="ARBA" id="ARBA00023136"/>
    </source>
</evidence>
<evidence type="ECO:0000256" key="5">
    <source>
        <dbReference type="ARBA" id="ARBA00022989"/>
    </source>
</evidence>
<accession>A0A0J8GCG3</accession>
<reference evidence="9 10" key="1">
    <citation type="journal article" date="2015" name="Genome Biol. Evol.">
        <title>Comparative Genomics of Listeria Sensu Lato: Genus-Wide Differences in Evolutionary Dynamics and the Progressive Gain of Complex, Potentially Pathogenicity-Related Traits through Lateral Gene Transfer.</title>
        <authorList>
            <person name="Chiara M."/>
            <person name="Caruso M."/>
            <person name="D'Erchia A.M."/>
            <person name="Manzari C."/>
            <person name="Fraccalvieri R."/>
            <person name="Goffredo E."/>
            <person name="Latorre L."/>
            <person name="Miccolupo A."/>
            <person name="Padalino I."/>
            <person name="Santagada G."/>
            <person name="Chiocco D."/>
            <person name="Pesole G."/>
            <person name="Horner D.S."/>
            <person name="Parisi A."/>
        </authorList>
    </citation>
    <scope>NUCLEOTIDE SEQUENCE [LARGE SCALE GENOMIC DNA]</scope>
    <source>
        <strain evidence="9 10">1991</strain>
    </source>
</reference>
<sequence length="106" mass="11493">MAWLFLFIAGICEMAFVVTMKLSNGFKNLKFSILTILFMAISLFLLSHALKTIPIGTGYAIWTGIGAVGSVIMGMILFKERKSAMKLLFISMIIAGVIGLKLTSGV</sequence>
<dbReference type="PANTHER" id="PTHR30561:SF0">
    <property type="entry name" value="GUANIDINIUM EXPORTER"/>
    <property type="match status" value="1"/>
</dbReference>
<dbReference type="AlphaFoldDB" id="A0A0J8GCG3"/>
<keyword evidence="5 8" id="KW-1133">Transmembrane helix</keyword>
<keyword evidence="2" id="KW-0813">Transport</keyword>
<dbReference type="FunFam" id="1.10.3730.20:FF:000001">
    <property type="entry name" value="Quaternary ammonium compound resistance transporter SugE"/>
    <property type="match status" value="1"/>
</dbReference>
<evidence type="ECO:0000256" key="4">
    <source>
        <dbReference type="ARBA" id="ARBA00022692"/>
    </source>
</evidence>
<evidence type="ECO:0000256" key="3">
    <source>
        <dbReference type="ARBA" id="ARBA00022475"/>
    </source>
</evidence>
<dbReference type="GO" id="GO:0022857">
    <property type="term" value="F:transmembrane transporter activity"/>
    <property type="evidence" value="ECO:0007669"/>
    <property type="project" value="InterPro"/>
</dbReference>
<evidence type="ECO:0000313" key="9">
    <source>
        <dbReference type="EMBL" id="KMT60382.1"/>
    </source>
</evidence>
<dbReference type="OrthoDB" id="21828at2"/>
<dbReference type="SUPFAM" id="SSF103481">
    <property type="entry name" value="Multidrug resistance efflux transporter EmrE"/>
    <property type="match status" value="1"/>
</dbReference>